<feature type="repeat" description="ANK" evidence="5">
    <location>
        <begin position="186"/>
        <end position="218"/>
    </location>
</feature>
<dbReference type="GO" id="GO:0005737">
    <property type="term" value="C:cytoplasm"/>
    <property type="evidence" value="ECO:0007669"/>
    <property type="project" value="UniProtKB-SubCell"/>
</dbReference>
<evidence type="ECO:0000313" key="7">
    <source>
        <dbReference type="Ensembl" id="ENSEBUP00000007143.1"/>
    </source>
</evidence>
<evidence type="ECO:0000256" key="6">
    <source>
        <dbReference type="SAM" id="MobiDB-lite"/>
    </source>
</evidence>
<name>A0A8C4NI35_EPTBU</name>
<proteinExistence type="predicted"/>
<dbReference type="PANTHER" id="PTHR24124:SF15">
    <property type="entry name" value="LP07441P"/>
    <property type="match status" value="1"/>
</dbReference>
<dbReference type="FunFam" id="1.25.40.20:FF:000031">
    <property type="entry name" value="Ankyrin repeat, family A (RFXANK-like), 2"/>
    <property type="match status" value="1"/>
</dbReference>
<dbReference type="PROSITE" id="PS50297">
    <property type="entry name" value="ANK_REP_REGION"/>
    <property type="match status" value="3"/>
</dbReference>
<dbReference type="GeneTree" id="ENSGT00940000157156"/>
<dbReference type="SUPFAM" id="SSF48403">
    <property type="entry name" value="Ankyrin repeat"/>
    <property type="match status" value="1"/>
</dbReference>
<dbReference type="Proteomes" id="UP000694388">
    <property type="component" value="Unplaced"/>
</dbReference>
<dbReference type="PRINTS" id="PR01415">
    <property type="entry name" value="ANKYRIN"/>
</dbReference>
<evidence type="ECO:0000256" key="2">
    <source>
        <dbReference type="ARBA" id="ARBA00022490"/>
    </source>
</evidence>
<keyword evidence="8" id="KW-1185">Reference proteome</keyword>
<dbReference type="Ensembl" id="ENSEBUT00000007615.1">
    <property type="protein sequence ID" value="ENSEBUP00000007143.1"/>
    <property type="gene ID" value="ENSEBUG00000004671.1"/>
</dbReference>
<dbReference type="Pfam" id="PF12796">
    <property type="entry name" value="Ank_2"/>
    <property type="match status" value="2"/>
</dbReference>
<reference evidence="7" key="2">
    <citation type="submission" date="2025-09" db="UniProtKB">
        <authorList>
            <consortium name="Ensembl"/>
        </authorList>
    </citation>
    <scope>IDENTIFICATION</scope>
</reference>
<evidence type="ECO:0000256" key="5">
    <source>
        <dbReference type="PROSITE-ProRule" id="PRU00023"/>
    </source>
</evidence>
<dbReference type="InterPro" id="IPR002110">
    <property type="entry name" value="Ankyrin_rpt"/>
</dbReference>
<keyword evidence="4 5" id="KW-0040">ANK repeat</keyword>
<keyword evidence="3" id="KW-0677">Repeat</keyword>
<protein>
    <submittedName>
        <fullName evidence="7">Ankyrin repeat, family A (RFXANK-like), 2</fullName>
    </submittedName>
</protein>
<keyword evidence="2" id="KW-0963">Cytoplasm</keyword>
<accession>A0A8C4NI35</accession>
<dbReference type="AlphaFoldDB" id="A0A8C4NI35"/>
<dbReference type="InterPro" id="IPR036770">
    <property type="entry name" value="Ankyrin_rpt-contain_sf"/>
</dbReference>
<evidence type="ECO:0000256" key="4">
    <source>
        <dbReference type="ARBA" id="ARBA00023043"/>
    </source>
</evidence>
<dbReference type="PROSITE" id="PS50088">
    <property type="entry name" value="ANK_REPEAT"/>
    <property type="match status" value="3"/>
</dbReference>
<reference evidence="7" key="1">
    <citation type="submission" date="2025-08" db="UniProtKB">
        <authorList>
            <consortium name="Ensembl"/>
        </authorList>
    </citation>
    <scope>IDENTIFICATION</scope>
</reference>
<comment type="subcellular location">
    <subcellularLocation>
        <location evidence="1">Cytoplasm</location>
    </subcellularLocation>
</comment>
<dbReference type="SMART" id="SM00248">
    <property type="entry name" value="ANK"/>
    <property type="match status" value="3"/>
</dbReference>
<evidence type="ECO:0000256" key="1">
    <source>
        <dbReference type="ARBA" id="ARBA00004496"/>
    </source>
</evidence>
<feature type="repeat" description="ANK" evidence="5">
    <location>
        <begin position="219"/>
        <end position="251"/>
    </location>
</feature>
<evidence type="ECO:0000313" key="8">
    <source>
        <dbReference type="Proteomes" id="UP000694388"/>
    </source>
</evidence>
<dbReference type="GO" id="GO:0005634">
    <property type="term" value="C:nucleus"/>
    <property type="evidence" value="ECO:0007669"/>
    <property type="project" value="TreeGrafter"/>
</dbReference>
<dbReference type="GO" id="GO:0010468">
    <property type="term" value="P:regulation of gene expression"/>
    <property type="evidence" value="ECO:0007669"/>
    <property type="project" value="TreeGrafter"/>
</dbReference>
<feature type="repeat" description="ANK" evidence="5">
    <location>
        <begin position="252"/>
        <end position="284"/>
    </location>
</feature>
<organism evidence="7 8">
    <name type="scientific">Eptatretus burgeri</name>
    <name type="common">Inshore hagfish</name>
    <dbReference type="NCBI Taxonomy" id="7764"/>
    <lineage>
        <taxon>Eukaryota</taxon>
        <taxon>Metazoa</taxon>
        <taxon>Chordata</taxon>
        <taxon>Craniata</taxon>
        <taxon>Vertebrata</taxon>
        <taxon>Cyclostomata</taxon>
        <taxon>Myxini</taxon>
        <taxon>Myxiniformes</taxon>
        <taxon>Myxinidae</taxon>
        <taxon>Eptatretinae</taxon>
        <taxon>Eptatretus</taxon>
    </lineage>
</organism>
<evidence type="ECO:0000256" key="3">
    <source>
        <dbReference type="ARBA" id="ARBA00022737"/>
    </source>
</evidence>
<dbReference type="PANTHER" id="PTHR24124">
    <property type="entry name" value="ANKYRIN REPEAT FAMILY A"/>
    <property type="match status" value="1"/>
</dbReference>
<dbReference type="Gene3D" id="1.25.40.20">
    <property type="entry name" value="Ankyrin repeat-containing domain"/>
    <property type="match status" value="1"/>
</dbReference>
<sequence>MEDKSTSTALSVCRNAGSMRAARQSEHQDVRPAVIMEESGDALTLDGRPSPRDDDNGPGISRIDLKDCLRFVNSLNEQNSLNIQDQVNSDLEVASVLLKAESGIATSPSAGGIRQPLYTPSAGKHFSPVKQATTLTNKQRGNEVSTPSYSFINSLTVHQLAAKGEIEHLANRLEQADCKVNQADEHGFTPLIWAAAHGQITVVDFLLQKGANVMALGQERESALALAAARGDVAIVNLLLQSKADINIYDWNSGTPLLYAVRGNHAGCVQMLLERGADITAKTDGGLNALDLAIGLSYRAAVDHHLLSFPIQNHDLFYSRKSTPNPPPSNSLLSFLKVPVVSILFTLCTPPPSLSFPQISSCLCSPLFFPSVSSCSPCNAFLCVSSHMSLNNEYKKTLGSFQI</sequence>
<feature type="region of interest" description="Disordered" evidence="6">
    <location>
        <begin position="41"/>
        <end position="60"/>
    </location>
</feature>